<gene>
    <name evidence="2" type="ORF">QJS10_CPB19g00732</name>
    <name evidence="3" type="ORF">QJS10_CPB19g00734</name>
</gene>
<dbReference type="EMBL" id="JAUJYO010000019">
    <property type="protein sequence ID" value="KAK1288471.1"/>
    <property type="molecule type" value="Genomic_DNA"/>
</dbReference>
<organism evidence="3 4">
    <name type="scientific">Acorus calamus</name>
    <name type="common">Sweet flag</name>
    <dbReference type="NCBI Taxonomy" id="4465"/>
    <lineage>
        <taxon>Eukaryota</taxon>
        <taxon>Viridiplantae</taxon>
        <taxon>Streptophyta</taxon>
        <taxon>Embryophyta</taxon>
        <taxon>Tracheophyta</taxon>
        <taxon>Spermatophyta</taxon>
        <taxon>Magnoliopsida</taxon>
        <taxon>Liliopsida</taxon>
        <taxon>Acoraceae</taxon>
        <taxon>Acorus</taxon>
    </lineage>
</organism>
<feature type="compositionally biased region" description="Basic residues" evidence="1">
    <location>
        <begin position="437"/>
        <end position="455"/>
    </location>
</feature>
<evidence type="ECO:0000313" key="4">
    <source>
        <dbReference type="Proteomes" id="UP001180020"/>
    </source>
</evidence>
<reference evidence="3" key="2">
    <citation type="submission" date="2023-06" db="EMBL/GenBank/DDBJ databases">
        <authorList>
            <person name="Ma L."/>
            <person name="Liu K.-W."/>
            <person name="Li Z."/>
            <person name="Hsiao Y.-Y."/>
            <person name="Qi Y."/>
            <person name="Fu T."/>
            <person name="Tang G."/>
            <person name="Zhang D."/>
            <person name="Sun W.-H."/>
            <person name="Liu D.-K."/>
            <person name="Li Y."/>
            <person name="Chen G.-Z."/>
            <person name="Liu X.-D."/>
            <person name="Liao X.-Y."/>
            <person name="Jiang Y.-T."/>
            <person name="Yu X."/>
            <person name="Hao Y."/>
            <person name="Huang J."/>
            <person name="Zhao X.-W."/>
            <person name="Ke S."/>
            <person name="Chen Y.-Y."/>
            <person name="Wu W.-L."/>
            <person name="Hsu J.-L."/>
            <person name="Lin Y.-F."/>
            <person name="Huang M.-D."/>
            <person name="Li C.-Y."/>
            <person name="Huang L."/>
            <person name="Wang Z.-W."/>
            <person name="Zhao X."/>
            <person name="Zhong W.-Y."/>
            <person name="Peng D.-H."/>
            <person name="Ahmad S."/>
            <person name="Lan S."/>
            <person name="Zhang J.-S."/>
            <person name="Tsai W.-C."/>
            <person name="Van De Peer Y."/>
            <person name="Liu Z.-J."/>
        </authorList>
    </citation>
    <scope>NUCLEOTIDE SEQUENCE</scope>
    <source>
        <strain evidence="3">CP</strain>
        <tissue evidence="3">Leaves</tissue>
    </source>
</reference>
<dbReference type="AlphaFoldDB" id="A0AAV9CJS1"/>
<reference evidence="3" key="1">
    <citation type="journal article" date="2023" name="Nat. Commun.">
        <title>Diploid and tetraploid genomes of Acorus and the evolution of monocots.</title>
        <authorList>
            <person name="Ma L."/>
            <person name="Liu K.W."/>
            <person name="Li Z."/>
            <person name="Hsiao Y.Y."/>
            <person name="Qi Y."/>
            <person name="Fu T."/>
            <person name="Tang G.D."/>
            <person name="Zhang D."/>
            <person name="Sun W.H."/>
            <person name="Liu D.K."/>
            <person name="Li Y."/>
            <person name="Chen G.Z."/>
            <person name="Liu X.D."/>
            <person name="Liao X.Y."/>
            <person name="Jiang Y.T."/>
            <person name="Yu X."/>
            <person name="Hao Y."/>
            <person name="Huang J."/>
            <person name="Zhao X.W."/>
            <person name="Ke S."/>
            <person name="Chen Y.Y."/>
            <person name="Wu W.L."/>
            <person name="Hsu J.L."/>
            <person name="Lin Y.F."/>
            <person name="Huang M.D."/>
            <person name="Li C.Y."/>
            <person name="Huang L."/>
            <person name="Wang Z.W."/>
            <person name="Zhao X."/>
            <person name="Zhong W.Y."/>
            <person name="Peng D.H."/>
            <person name="Ahmad S."/>
            <person name="Lan S."/>
            <person name="Zhang J.S."/>
            <person name="Tsai W.C."/>
            <person name="Van de Peer Y."/>
            <person name="Liu Z.J."/>
        </authorList>
    </citation>
    <scope>NUCLEOTIDE SEQUENCE</scope>
    <source>
        <strain evidence="3">CP</strain>
    </source>
</reference>
<evidence type="ECO:0000313" key="3">
    <source>
        <dbReference type="EMBL" id="KAK1288473.1"/>
    </source>
</evidence>
<evidence type="ECO:0000313" key="2">
    <source>
        <dbReference type="EMBL" id="KAK1288471.1"/>
    </source>
</evidence>
<dbReference type="Proteomes" id="UP001180020">
    <property type="component" value="Unassembled WGS sequence"/>
</dbReference>
<dbReference type="PANTHER" id="PTHR37766:SF1">
    <property type="entry name" value="OS01G0897100 PROTEIN"/>
    <property type="match status" value="1"/>
</dbReference>
<accession>A0AAV9CJS1</accession>
<comment type="caution">
    <text evidence="3">The sequence shown here is derived from an EMBL/GenBank/DDBJ whole genome shotgun (WGS) entry which is preliminary data.</text>
</comment>
<dbReference type="PANTHER" id="PTHR37766">
    <property type="entry name" value="OS01G0897100 PROTEIN"/>
    <property type="match status" value="1"/>
</dbReference>
<feature type="region of interest" description="Disordered" evidence="1">
    <location>
        <begin position="426"/>
        <end position="457"/>
    </location>
</feature>
<dbReference type="EMBL" id="JAUJYO010000019">
    <property type="protein sequence ID" value="KAK1288473.1"/>
    <property type="molecule type" value="Genomic_DNA"/>
</dbReference>
<proteinExistence type="predicted"/>
<name>A0AAV9CJS1_ACOCL</name>
<evidence type="ECO:0000256" key="1">
    <source>
        <dbReference type="SAM" id="MobiDB-lite"/>
    </source>
</evidence>
<keyword evidence="4" id="KW-1185">Reference proteome</keyword>
<sequence length="578" mass="66941">MVNLFLSSEEPKPTLNEDVSTAKERISLLARLESILWSLITSSSCAGGGRYEARLWLCQTISSAGGSLDPRDSRELFLGLLMSDRPNGRAVAGGLLRLIFERRPRKAGSVIARRGPMLEKFFRGNPQRIVEWFDNFAHPGETEHRKGARALSQYAFVNRETCWEELEWKGKHGQSPAIVATKPHYFHDLDLLQTVENFLEYVPDFWTSDELAETLKDGEILHLDINFFMEEFVSMMCDDDSGDIWELVDEFLLEEEFSFLTQHLLILLDERQLLDFIKSVHRLLPTGMQHKDFCSSSYWLGFLLTCDDFISMDELLFLNAVINRRRQLVRLICDEENEAEKEQIDKMLITGAPLLNKDLGDFMKECLRMKRHVAVKWLAIQSWVLHYSMLKECRTVQSWESLFVKNGISFRRSGDYSFVGSDEIVEGSGSDCDKSPTRARQRKRDRRRKKRRKHYHGDYSDDGLMALNVSDRCLQVGVGNWSLSTDGYASVWDSLSSLEHGIFPHSSALYINRYILRRVFKNIYGLTFNKYINKRGLITMDELDESIGNRTESEGRKMEREINKRMPVNQIINNLVYE</sequence>
<protein>
    <submittedName>
        <fullName evidence="3">Uncharacterized protein</fullName>
    </submittedName>
</protein>